<keyword evidence="1" id="KW-1003">Cell membrane</keyword>
<evidence type="ECO:0000256" key="5">
    <source>
        <dbReference type="ARBA" id="ARBA00022985"/>
    </source>
</evidence>
<dbReference type="SUPFAM" id="SSF53448">
    <property type="entry name" value="Nucleotide-diphospho-sugar transferases"/>
    <property type="match status" value="1"/>
</dbReference>
<keyword evidence="4 8" id="KW-0812">Transmembrane</keyword>
<evidence type="ECO:0000256" key="4">
    <source>
        <dbReference type="ARBA" id="ARBA00022692"/>
    </source>
</evidence>
<evidence type="ECO:0000259" key="9">
    <source>
        <dbReference type="Pfam" id="PF00535"/>
    </source>
</evidence>
<keyword evidence="2 10" id="KW-0328">Glycosyltransferase</keyword>
<evidence type="ECO:0000256" key="6">
    <source>
        <dbReference type="ARBA" id="ARBA00022989"/>
    </source>
</evidence>
<organism evidence="10 11">
    <name type="scientific">Luteolibacter algae</name>
    <dbReference type="NCBI Taxonomy" id="454151"/>
    <lineage>
        <taxon>Bacteria</taxon>
        <taxon>Pseudomonadati</taxon>
        <taxon>Verrucomicrobiota</taxon>
        <taxon>Verrucomicrobiia</taxon>
        <taxon>Verrucomicrobiales</taxon>
        <taxon>Verrucomicrobiaceae</taxon>
        <taxon>Luteolibacter</taxon>
    </lineage>
</organism>
<evidence type="ECO:0000256" key="3">
    <source>
        <dbReference type="ARBA" id="ARBA00022679"/>
    </source>
</evidence>
<dbReference type="CDD" id="cd04187">
    <property type="entry name" value="DPM1_like_bac"/>
    <property type="match status" value="1"/>
</dbReference>
<evidence type="ECO:0000313" key="10">
    <source>
        <dbReference type="EMBL" id="MFD2256058.1"/>
    </source>
</evidence>
<name>A0ABW5D4U8_9BACT</name>
<keyword evidence="3 10" id="KW-0808">Transferase</keyword>
<dbReference type="InterPro" id="IPR029044">
    <property type="entry name" value="Nucleotide-diphossugar_trans"/>
</dbReference>
<evidence type="ECO:0000256" key="7">
    <source>
        <dbReference type="ARBA" id="ARBA00023136"/>
    </source>
</evidence>
<proteinExistence type="predicted"/>
<dbReference type="Pfam" id="PF00535">
    <property type="entry name" value="Glycos_transf_2"/>
    <property type="match status" value="1"/>
</dbReference>
<evidence type="ECO:0000256" key="1">
    <source>
        <dbReference type="ARBA" id="ARBA00022475"/>
    </source>
</evidence>
<dbReference type="PANTHER" id="PTHR48090">
    <property type="entry name" value="UNDECAPRENYL-PHOSPHATE 4-DEOXY-4-FORMAMIDO-L-ARABINOSE TRANSFERASE-RELATED"/>
    <property type="match status" value="1"/>
</dbReference>
<keyword evidence="5" id="KW-0448">Lipopolysaccharide biosynthesis</keyword>
<comment type="caution">
    <text evidence="10">The sequence shown here is derived from an EMBL/GenBank/DDBJ whole genome shotgun (WGS) entry which is preliminary data.</text>
</comment>
<dbReference type="EC" id="2.4.-.-" evidence="10"/>
<dbReference type="PANTHER" id="PTHR48090:SF3">
    <property type="entry name" value="UNDECAPRENYL-PHOSPHATE 4-DEOXY-4-FORMAMIDO-L-ARABINOSE TRANSFERASE"/>
    <property type="match status" value="1"/>
</dbReference>
<feature type="transmembrane region" description="Helical" evidence="8">
    <location>
        <begin position="245"/>
        <end position="269"/>
    </location>
</feature>
<dbReference type="Gene3D" id="3.90.550.10">
    <property type="entry name" value="Spore Coat Polysaccharide Biosynthesis Protein SpsA, Chain A"/>
    <property type="match status" value="1"/>
</dbReference>
<evidence type="ECO:0000313" key="11">
    <source>
        <dbReference type="Proteomes" id="UP001597375"/>
    </source>
</evidence>
<evidence type="ECO:0000256" key="8">
    <source>
        <dbReference type="SAM" id="Phobius"/>
    </source>
</evidence>
<dbReference type="Proteomes" id="UP001597375">
    <property type="component" value="Unassembled WGS sequence"/>
</dbReference>
<keyword evidence="7 8" id="KW-0472">Membrane</keyword>
<gene>
    <name evidence="10" type="ORF">ACFSSA_05160</name>
</gene>
<keyword evidence="11" id="KW-1185">Reference proteome</keyword>
<dbReference type="EMBL" id="JBHUIT010000003">
    <property type="protein sequence ID" value="MFD2256058.1"/>
    <property type="molecule type" value="Genomic_DNA"/>
</dbReference>
<feature type="domain" description="Glycosyltransferase 2-like" evidence="9">
    <location>
        <begin position="16"/>
        <end position="178"/>
    </location>
</feature>
<evidence type="ECO:0000256" key="2">
    <source>
        <dbReference type="ARBA" id="ARBA00022676"/>
    </source>
</evidence>
<dbReference type="GO" id="GO:0016757">
    <property type="term" value="F:glycosyltransferase activity"/>
    <property type="evidence" value="ECO:0007669"/>
    <property type="project" value="UniProtKB-KW"/>
</dbReference>
<reference evidence="11" key="1">
    <citation type="journal article" date="2019" name="Int. J. Syst. Evol. Microbiol.">
        <title>The Global Catalogue of Microorganisms (GCM) 10K type strain sequencing project: providing services to taxonomists for standard genome sequencing and annotation.</title>
        <authorList>
            <consortium name="The Broad Institute Genomics Platform"/>
            <consortium name="The Broad Institute Genome Sequencing Center for Infectious Disease"/>
            <person name="Wu L."/>
            <person name="Ma J."/>
        </authorList>
    </citation>
    <scope>NUCLEOTIDE SEQUENCE [LARGE SCALE GENOMIC DNA]</scope>
    <source>
        <strain evidence="11">CGMCC 4.7106</strain>
    </source>
</reference>
<accession>A0ABW5D4U8</accession>
<feature type="transmembrane region" description="Helical" evidence="8">
    <location>
        <begin position="275"/>
        <end position="297"/>
    </location>
</feature>
<dbReference type="RefSeq" id="WP_386818957.1">
    <property type="nucleotide sequence ID" value="NZ_JBHUIT010000003.1"/>
</dbReference>
<protein>
    <submittedName>
        <fullName evidence="10">Glycosyltransferase family 2 protein</fullName>
        <ecNumber evidence="10">2.4.-.-</ecNumber>
    </submittedName>
</protein>
<dbReference type="InterPro" id="IPR050256">
    <property type="entry name" value="Glycosyltransferase_2"/>
</dbReference>
<keyword evidence="6 8" id="KW-1133">Transmembrane helix</keyword>
<sequence length="351" mass="38974">MKTISPYSSIIRPTVSFIIPAKDEEATLATLCTEIQKQMENLRYKWEIVLIDDGSTDGTWSEMLRLASELPKNIVSLRFRQNMGKADALSLGYAESNGDVIFTMDADLQDDPNEIPRFLEKIEEGYDIVTGWKQKRHDPWHKVLPSRVFNAMLSHIVGVKLHDHNCGFKAYRREVAKQLPMYGEMHRMVPSLASFEGFKTAELVVLHHPRKFGKSKYGVKRILCGIFDMTTVGFLKTYRNRPMHFFGRIAIVLSILALAIWTGAVATLVMGGSGAASLLLAGTVLIAAAVSAVGQGLSLEHRVHANMEPGRSLPVAERSASQIPQLRVVPELDRFSADLGNEEVPPTAMGL</sequence>
<dbReference type="InterPro" id="IPR001173">
    <property type="entry name" value="Glyco_trans_2-like"/>
</dbReference>